<dbReference type="AlphaFoldDB" id="X1FX20"/>
<dbReference type="PANTHER" id="PTHR31689:SF0">
    <property type="entry name" value="DIAMINOPIMELATE EPIMERASE"/>
    <property type="match status" value="1"/>
</dbReference>
<evidence type="ECO:0000256" key="3">
    <source>
        <dbReference type="ARBA" id="ARBA00013080"/>
    </source>
</evidence>
<gene>
    <name evidence="8" type="ORF">S03H2_37560</name>
</gene>
<dbReference type="Pfam" id="PF01678">
    <property type="entry name" value="DAP_epimerase"/>
    <property type="match status" value="2"/>
</dbReference>
<keyword evidence="5" id="KW-0457">Lysine biosynthesis</keyword>
<sequence length="248" mass="26950">MKFTKMQGAGNDFIVVETSDMQRDWSKVAVAMCDRHYGVGADGVLLLLPSDVADFQMRTFNADGSEAEACGNGLRCLVKYFVDRGLANARAQEISVETIAGIRGARIYKVAGKVTKVQTGMGEPKFGEKDIPVAIEQGEGDIVDIKSMITCSLTIDGRELCLSLVSMGNPHAVYFCQEPVADFPLSQLGPKVEQHKIFPKRINFEITRVVNRGQIEARVWEKGVGETLACGSGACAITVAAQLHDYID</sequence>
<organism evidence="8">
    <name type="scientific">marine sediment metagenome</name>
    <dbReference type="NCBI Taxonomy" id="412755"/>
    <lineage>
        <taxon>unclassified sequences</taxon>
        <taxon>metagenomes</taxon>
        <taxon>ecological metagenomes</taxon>
    </lineage>
</organism>
<dbReference type="EMBL" id="BARU01023126">
    <property type="protein sequence ID" value="GAH49532.1"/>
    <property type="molecule type" value="Genomic_DNA"/>
</dbReference>
<dbReference type="HAMAP" id="MF_00197">
    <property type="entry name" value="DAP_epimerase"/>
    <property type="match status" value="1"/>
</dbReference>
<comment type="similarity">
    <text evidence="2">Belongs to the diaminopimelate epimerase family.</text>
</comment>
<dbReference type="InterPro" id="IPR018510">
    <property type="entry name" value="DAP_epimerase_AS"/>
</dbReference>
<evidence type="ECO:0000256" key="1">
    <source>
        <dbReference type="ARBA" id="ARBA00005196"/>
    </source>
</evidence>
<evidence type="ECO:0000256" key="2">
    <source>
        <dbReference type="ARBA" id="ARBA00010219"/>
    </source>
</evidence>
<reference evidence="8" key="1">
    <citation type="journal article" date="2014" name="Front. Microbiol.">
        <title>High frequency of phylogenetically diverse reductive dehalogenase-homologous genes in deep subseafloor sedimentary metagenomes.</title>
        <authorList>
            <person name="Kawai M."/>
            <person name="Futagami T."/>
            <person name="Toyoda A."/>
            <person name="Takaki Y."/>
            <person name="Nishi S."/>
            <person name="Hori S."/>
            <person name="Arai W."/>
            <person name="Tsubouchi T."/>
            <person name="Morono Y."/>
            <person name="Uchiyama I."/>
            <person name="Ito T."/>
            <person name="Fujiyama A."/>
            <person name="Inagaki F."/>
            <person name="Takami H."/>
        </authorList>
    </citation>
    <scope>NUCLEOTIDE SEQUENCE</scope>
    <source>
        <strain evidence="8">Expedition CK06-06</strain>
    </source>
</reference>
<evidence type="ECO:0000256" key="7">
    <source>
        <dbReference type="ARBA" id="ARBA00051712"/>
    </source>
</evidence>
<keyword evidence="6" id="KW-0413">Isomerase</keyword>
<evidence type="ECO:0000256" key="4">
    <source>
        <dbReference type="ARBA" id="ARBA00022605"/>
    </source>
</evidence>
<feature type="non-terminal residue" evidence="8">
    <location>
        <position position="248"/>
    </location>
</feature>
<dbReference type="UniPathway" id="UPA00034">
    <property type="reaction ID" value="UER00025"/>
</dbReference>
<name>X1FX20_9ZZZZ</name>
<dbReference type="PANTHER" id="PTHR31689">
    <property type="entry name" value="DIAMINOPIMELATE EPIMERASE, CHLOROPLASTIC"/>
    <property type="match status" value="1"/>
</dbReference>
<dbReference type="SUPFAM" id="SSF54506">
    <property type="entry name" value="Diaminopimelate epimerase-like"/>
    <property type="match status" value="2"/>
</dbReference>
<dbReference type="GO" id="GO:0005829">
    <property type="term" value="C:cytosol"/>
    <property type="evidence" value="ECO:0007669"/>
    <property type="project" value="TreeGrafter"/>
</dbReference>
<dbReference type="PROSITE" id="PS01326">
    <property type="entry name" value="DAP_EPIMERASE"/>
    <property type="match status" value="1"/>
</dbReference>
<dbReference type="NCBIfam" id="TIGR00652">
    <property type="entry name" value="DapF"/>
    <property type="match status" value="1"/>
</dbReference>
<keyword evidence="4" id="KW-0028">Amino-acid biosynthesis</keyword>
<dbReference type="GO" id="GO:0009089">
    <property type="term" value="P:lysine biosynthetic process via diaminopimelate"/>
    <property type="evidence" value="ECO:0007669"/>
    <property type="project" value="UniProtKB-UniPathway"/>
</dbReference>
<comment type="catalytic activity">
    <reaction evidence="7">
        <text>(2S,6S)-2,6-diaminopimelate = meso-2,6-diaminopimelate</text>
        <dbReference type="Rhea" id="RHEA:15393"/>
        <dbReference type="ChEBI" id="CHEBI:57609"/>
        <dbReference type="ChEBI" id="CHEBI:57791"/>
        <dbReference type="EC" id="5.1.1.7"/>
    </reaction>
</comment>
<dbReference type="EC" id="5.1.1.7" evidence="3"/>
<dbReference type="GO" id="GO:0008837">
    <property type="term" value="F:diaminopimelate epimerase activity"/>
    <property type="evidence" value="ECO:0007669"/>
    <property type="project" value="UniProtKB-EC"/>
</dbReference>
<evidence type="ECO:0000256" key="5">
    <source>
        <dbReference type="ARBA" id="ARBA00023154"/>
    </source>
</evidence>
<protein>
    <recommendedName>
        <fullName evidence="3">diaminopimelate epimerase</fullName>
        <ecNumber evidence="3">5.1.1.7</ecNumber>
    </recommendedName>
</protein>
<dbReference type="Gene3D" id="3.10.310.10">
    <property type="entry name" value="Diaminopimelate Epimerase, Chain A, domain 1"/>
    <property type="match status" value="2"/>
</dbReference>
<dbReference type="InterPro" id="IPR001653">
    <property type="entry name" value="DAP_epimerase_DapF"/>
</dbReference>
<comment type="caution">
    <text evidence="8">The sequence shown here is derived from an EMBL/GenBank/DDBJ whole genome shotgun (WGS) entry which is preliminary data.</text>
</comment>
<evidence type="ECO:0000256" key="6">
    <source>
        <dbReference type="ARBA" id="ARBA00023235"/>
    </source>
</evidence>
<comment type="pathway">
    <text evidence="1">Amino-acid biosynthesis; L-lysine biosynthesis via DAP pathway; DL-2,6-diaminopimelate from LL-2,6-diaminopimelate: step 1/1.</text>
</comment>
<proteinExistence type="inferred from homology"/>
<accession>X1FX20</accession>
<evidence type="ECO:0000313" key="8">
    <source>
        <dbReference type="EMBL" id="GAH49532.1"/>
    </source>
</evidence>